<comment type="similarity">
    <text evidence="2 6">Belongs to the cytochrome P450 family.</text>
</comment>
<dbReference type="Pfam" id="PF00067">
    <property type="entry name" value="p450"/>
    <property type="match status" value="1"/>
</dbReference>
<keyword evidence="4 5" id="KW-0408">Iron</keyword>
<reference evidence="8" key="1">
    <citation type="submission" date="2016-10" db="EMBL/GenBank/DDBJ databases">
        <authorList>
            <person name="Varghese N."/>
            <person name="Submissions S."/>
        </authorList>
    </citation>
    <scope>NUCLEOTIDE SEQUENCE [LARGE SCALE GENOMIC DNA]</scope>
    <source>
        <strain evidence="8">CGMCC 4.5579</strain>
    </source>
</reference>
<gene>
    <name evidence="7" type="ORF">SAMN05421810_101522</name>
</gene>
<dbReference type="PRINTS" id="PR00385">
    <property type="entry name" value="P450"/>
</dbReference>
<dbReference type="InterPro" id="IPR001128">
    <property type="entry name" value="Cyt_P450"/>
</dbReference>
<evidence type="ECO:0000256" key="1">
    <source>
        <dbReference type="ARBA" id="ARBA00001971"/>
    </source>
</evidence>
<evidence type="ECO:0008006" key="9">
    <source>
        <dbReference type="Google" id="ProtNLM"/>
    </source>
</evidence>
<dbReference type="GO" id="GO:0004497">
    <property type="term" value="F:monooxygenase activity"/>
    <property type="evidence" value="ECO:0007669"/>
    <property type="project" value="UniProtKB-KW"/>
</dbReference>
<dbReference type="InterPro" id="IPR036396">
    <property type="entry name" value="Cyt_P450_sf"/>
</dbReference>
<accession>A0A1I5LGP4</accession>
<evidence type="ECO:0000256" key="6">
    <source>
        <dbReference type="RuleBase" id="RU000461"/>
    </source>
</evidence>
<feature type="binding site" description="axial binding residue" evidence="5">
    <location>
        <position position="399"/>
    </location>
    <ligand>
        <name>heme</name>
        <dbReference type="ChEBI" id="CHEBI:30413"/>
    </ligand>
    <ligandPart>
        <name>Fe</name>
        <dbReference type="ChEBI" id="CHEBI:18248"/>
    </ligandPart>
</feature>
<keyword evidence="3 5" id="KW-0479">Metal-binding</keyword>
<dbReference type="CDD" id="cd11053">
    <property type="entry name" value="CYP110-like"/>
    <property type="match status" value="1"/>
</dbReference>
<evidence type="ECO:0000313" key="8">
    <source>
        <dbReference type="Proteomes" id="UP000198727"/>
    </source>
</evidence>
<dbReference type="PRINTS" id="PR00465">
    <property type="entry name" value="EP450IV"/>
</dbReference>
<dbReference type="GO" id="GO:0020037">
    <property type="term" value="F:heme binding"/>
    <property type="evidence" value="ECO:0007669"/>
    <property type="project" value="InterPro"/>
</dbReference>
<dbReference type="RefSeq" id="WP_092527287.1">
    <property type="nucleotide sequence ID" value="NZ_FOWW01000001.1"/>
</dbReference>
<dbReference type="SUPFAM" id="SSF48264">
    <property type="entry name" value="Cytochrome P450"/>
    <property type="match status" value="1"/>
</dbReference>
<dbReference type="PANTHER" id="PTHR24305:SF166">
    <property type="entry name" value="CYTOCHROME P450 12A4, MITOCHONDRIAL-RELATED"/>
    <property type="match status" value="1"/>
</dbReference>
<dbReference type="PANTHER" id="PTHR24305">
    <property type="entry name" value="CYTOCHROME P450"/>
    <property type="match status" value="1"/>
</dbReference>
<dbReference type="InterPro" id="IPR017972">
    <property type="entry name" value="Cyt_P450_CS"/>
</dbReference>
<dbReference type="InterPro" id="IPR050121">
    <property type="entry name" value="Cytochrome_P450_monoxygenase"/>
</dbReference>
<name>A0A1I5LGP4_9PSEU</name>
<dbReference type="GO" id="GO:0016705">
    <property type="term" value="F:oxidoreductase activity, acting on paired donors, with incorporation or reduction of molecular oxygen"/>
    <property type="evidence" value="ECO:0007669"/>
    <property type="project" value="InterPro"/>
</dbReference>
<proteinExistence type="inferred from homology"/>
<comment type="cofactor">
    <cofactor evidence="1 5">
        <name>heme</name>
        <dbReference type="ChEBI" id="CHEBI:30413"/>
    </cofactor>
</comment>
<keyword evidence="5 6" id="KW-0349">Heme</keyword>
<dbReference type="AlphaFoldDB" id="A0A1I5LGP4"/>
<evidence type="ECO:0000256" key="4">
    <source>
        <dbReference type="ARBA" id="ARBA00023004"/>
    </source>
</evidence>
<dbReference type="GO" id="GO:0005506">
    <property type="term" value="F:iron ion binding"/>
    <property type="evidence" value="ECO:0007669"/>
    <property type="project" value="InterPro"/>
</dbReference>
<keyword evidence="8" id="KW-1185">Reference proteome</keyword>
<keyword evidence="6" id="KW-0503">Monooxygenase</keyword>
<dbReference type="STRING" id="587909.SAMN05421810_101522"/>
<evidence type="ECO:0000256" key="2">
    <source>
        <dbReference type="ARBA" id="ARBA00010617"/>
    </source>
</evidence>
<evidence type="ECO:0000256" key="3">
    <source>
        <dbReference type="ARBA" id="ARBA00022723"/>
    </source>
</evidence>
<protein>
    <recommendedName>
        <fullName evidence="9">Cytochrome P450</fullName>
    </recommendedName>
</protein>
<dbReference type="EMBL" id="FOWW01000001">
    <property type="protein sequence ID" value="SFO95881.1"/>
    <property type="molecule type" value="Genomic_DNA"/>
</dbReference>
<keyword evidence="6" id="KW-0560">Oxidoreductase</keyword>
<dbReference type="InterPro" id="IPR002403">
    <property type="entry name" value="Cyt_P450_E_grp-IV"/>
</dbReference>
<dbReference type="PROSITE" id="PS00086">
    <property type="entry name" value="CYTOCHROME_P450"/>
    <property type="match status" value="1"/>
</dbReference>
<dbReference type="Gene3D" id="1.10.630.10">
    <property type="entry name" value="Cytochrome P450"/>
    <property type="match status" value="1"/>
</dbReference>
<evidence type="ECO:0000256" key="5">
    <source>
        <dbReference type="PIRSR" id="PIRSR602403-1"/>
    </source>
</evidence>
<sequence length="453" mass="50880">MTETQVPDTAGPHRAVPRFRERTVRYFPGELLSALHRRFGPVVKVGAGRSGFTYLLGPEANKFVFANSDLFRWRDAFEWLVPVDGPTSILLSDGDEHRRRRRLVQPTMHHRQIAGYLDTMTDNADQAIDSWRPGQVVDVYAALRTAIRRSTLQALFGPRLAGDARFFGDHVQVLLDLCDGLPQTVTWKRRLRTPEWRRAMVARARIDERIHTEIAHLREAGGGPGGPGGYVLTSLVHGRDENGAALSDLEIRDQAVTLIVAGYETTSAAMAWAIYSLLSTPGVWERAQHEVREVLGHRPPAAEDLKHLGYLNGVVQETLRLYPTVMVVGRKAARDFEFGGRRVREGSMLAISPYVTHRLPEVWPDPLRFRPERWNPADPGYRKPALHEYLPFGAGPHRCIGATMAVTELTVMLARLLARTSLRLPAQRIRPSSMISMRPHHGLRVEVVARTPA</sequence>
<dbReference type="OrthoDB" id="5290182at2"/>
<evidence type="ECO:0000313" key="7">
    <source>
        <dbReference type="EMBL" id="SFO95881.1"/>
    </source>
</evidence>
<organism evidence="7 8">
    <name type="scientific">Amycolatopsis arida</name>
    <dbReference type="NCBI Taxonomy" id="587909"/>
    <lineage>
        <taxon>Bacteria</taxon>
        <taxon>Bacillati</taxon>
        <taxon>Actinomycetota</taxon>
        <taxon>Actinomycetes</taxon>
        <taxon>Pseudonocardiales</taxon>
        <taxon>Pseudonocardiaceae</taxon>
        <taxon>Amycolatopsis</taxon>
    </lineage>
</organism>
<dbReference type="Proteomes" id="UP000198727">
    <property type="component" value="Unassembled WGS sequence"/>
</dbReference>